<evidence type="ECO:0000256" key="2">
    <source>
        <dbReference type="ARBA" id="ARBA00022840"/>
    </source>
</evidence>
<dbReference type="EMBL" id="JAOQJZ010000006">
    <property type="protein sequence ID" value="MCU6705799.1"/>
    <property type="molecule type" value="Genomic_DNA"/>
</dbReference>
<evidence type="ECO:0000256" key="3">
    <source>
        <dbReference type="ARBA" id="ARBA00023125"/>
    </source>
</evidence>
<reference evidence="5 6" key="1">
    <citation type="journal article" date="2021" name="ISME Commun">
        <title>Automated analysis of genomic sequences facilitates high-throughput and comprehensive description of bacteria.</title>
        <authorList>
            <person name="Hitch T.C.A."/>
        </authorList>
    </citation>
    <scope>NUCLEOTIDE SEQUENCE [LARGE SCALE GENOMIC DNA]</scope>
    <source>
        <strain evidence="5 6">Sanger_31</strain>
    </source>
</reference>
<dbReference type="InterPro" id="IPR045076">
    <property type="entry name" value="MutS"/>
</dbReference>
<dbReference type="Pfam" id="PF00488">
    <property type="entry name" value="MutS_V"/>
    <property type="match status" value="1"/>
</dbReference>
<dbReference type="InterPro" id="IPR000432">
    <property type="entry name" value="DNA_mismatch_repair_MutS_C"/>
</dbReference>
<feature type="domain" description="DNA mismatch repair proteins mutS family" evidence="4">
    <location>
        <begin position="376"/>
        <end position="568"/>
    </location>
</feature>
<evidence type="ECO:0000256" key="1">
    <source>
        <dbReference type="ARBA" id="ARBA00022741"/>
    </source>
</evidence>
<gene>
    <name evidence="5" type="ORF">OCV57_07670</name>
</gene>
<dbReference type="RefSeq" id="WP_267301059.1">
    <property type="nucleotide sequence ID" value="NZ_JAOQJZ010000006.1"/>
</dbReference>
<evidence type="ECO:0000313" key="6">
    <source>
        <dbReference type="Proteomes" id="UP001208131"/>
    </source>
</evidence>
<dbReference type="GO" id="GO:0005829">
    <property type="term" value="C:cytosol"/>
    <property type="evidence" value="ECO:0007669"/>
    <property type="project" value="TreeGrafter"/>
</dbReference>
<dbReference type="SUPFAM" id="SSF52540">
    <property type="entry name" value="P-loop containing nucleoside triphosphate hydrolases"/>
    <property type="match status" value="1"/>
</dbReference>
<organism evidence="5 6">
    <name type="scientific">Hominimerdicola aceti</name>
    <dbReference type="NCBI Taxonomy" id="2981726"/>
    <lineage>
        <taxon>Bacteria</taxon>
        <taxon>Bacillati</taxon>
        <taxon>Bacillota</taxon>
        <taxon>Clostridia</taxon>
        <taxon>Eubacteriales</taxon>
        <taxon>Oscillospiraceae</taxon>
        <taxon>Hominimerdicola</taxon>
    </lineage>
</organism>
<accession>A0AAE3IH43</accession>
<comment type="caution">
    <text evidence="5">The sequence shown here is derived from an EMBL/GenBank/DDBJ whole genome shotgun (WGS) entry which is preliminary data.</text>
</comment>
<keyword evidence="6" id="KW-1185">Reference proteome</keyword>
<dbReference type="GO" id="GO:0140664">
    <property type="term" value="F:ATP-dependent DNA damage sensor activity"/>
    <property type="evidence" value="ECO:0007669"/>
    <property type="project" value="InterPro"/>
</dbReference>
<dbReference type="GO" id="GO:0030983">
    <property type="term" value="F:mismatched DNA binding"/>
    <property type="evidence" value="ECO:0007669"/>
    <property type="project" value="InterPro"/>
</dbReference>
<dbReference type="GO" id="GO:0005524">
    <property type="term" value="F:ATP binding"/>
    <property type="evidence" value="ECO:0007669"/>
    <property type="project" value="UniProtKB-KW"/>
</dbReference>
<sequence length="569" mass="65315">MASKLDEFDMKAPVADLLYPSVEKHNAMKKRAAALEKLPRAFVDNLELEKVADFITPHYQYRVMRLFCEVCDDEEVINYRLDILDDFIRLPSLSATIRKVINVMVENDRKNIYNLTTPDSFSQLDDAISGFDAYIRCMEIMHDFYGKMKDKIRSEGVKKLFAFFEEHYGDKHYISLKGEIEKLKKALYDRIRSVTVAINLDERLVPVSAGIIELSKERYDIKPSLVDRILYHGAKFNDKAVVKNLRKKYNDSEVSDDKLINTVDKTLFDELSDLTDTFVKMIDKVLAEYQKAGIADMRYIDYQLEYYMGAVAVIEACEDQGLKMCRPKILPAGERKAVIKDIFDPVYFREARIYNLDHKEKKFVVTNDITMGGDSEGFYVLTGANNGGKTTFLRAVGLCQIMAQTGLYVPASYCEISLLDYIYTQFPQEEKTGIDTSRFTTEIKEFREISDTITANSLLLMNESIQSTTPRECVEVACELLRIFCKMGVRGVFATHLVDIAYKTVELNKDNTLRTKLASIVADADDETGERKYKIVRGMPRDNSFAQTILKQYGIDMETIEKRIRENKA</sequence>
<name>A0AAE3IH43_9FIRM</name>
<keyword evidence="1" id="KW-0547">Nucleotide-binding</keyword>
<dbReference type="Proteomes" id="UP001208131">
    <property type="component" value="Unassembled WGS sequence"/>
</dbReference>
<keyword evidence="3" id="KW-0238">DNA-binding</keyword>
<dbReference type="AlphaFoldDB" id="A0AAE3IH43"/>
<dbReference type="PANTHER" id="PTHR11361">
    <property type="entry name" value="DNA MISMATCH REPAIR PROTEIN MUTS FAMILY MEMBER"/>
    <property type="match status" value="1"/>
</dbReference>
<dbReference type="SMART" id="SM00534">
    <property type="entry name" value="MUTSac"/>
    <property type="match status" value="1"/>
</dbReference>
<dbReference type="InterPro" id="IPR027417">
    <property type="entry name" value="P-loop_NTPase"/>
</dbReference>
<protein>
    <submittedName>
        <fullName evidence="5">DNA mismatch repair protein MutS</fullName>
    </submittedName>
</protein>
<evidence type="ECO:0000259" key="4">
    <source>
        <dbReference type="SMART" id="SM00534"/>
    </source>
</evidence>
<dbReference type="PANTHER" id="PTHR11361:SF34">
    <property type="entry name" value="DNA MISMATCH REPAIR PROTEIN MSH1, MITOCHONDRIAL"/>
    <property type="match status" value="1"/>
</dbReference>
<proteinExistence type="predicted"/>
<keyword evidence="2" id="KW-0067">ATP-binding</keyword>
<dbReference type="Gene3D" id="3.40.50.300">
    <property type="entry name" value="P-loop containing nucleotide triphosphate hydrolases"/>
    <property type="match status" value="1"/>
</dbReference>
<dbReference type="GO" id="GO:0006298">
    <property type="term" value="P:mismatch repair"/>
    <property type="evidence" value="ECO:0007669"/>
    <property type="project" value="InterPro"/>
</dbReference>
<evidence type="ECO:0000313" key="5">
    <source>
        <dbReference type="EMBL" id="MCU6705799.1"/>
    </source>
</evidence>